<feature type="domain" description="RanBD1" evidence="4">
    <location>
        <begin position="306"/>
        <end position="409"/>
    </location>
</feature>
<feature type="compositionally biased region" description="Polar residues" evidence="3">
    <location>
        <begin position="276"/>
        <end position="288"/>
    </location>
</feature>
<dbReference type="PANTHER" id="PTHR23138">
    <property type="entry name" value="RAN BINDING PROTEIN"/>
    <property type="match status" value="1"/>
</dbReference>
<dbReference type="SMART" id="SM00160">
    <property type="entry name" value="RanBD"/>
    <property type="match status" value="1"/>
</dbReference>
<comment type="subcellular location">
    <subcellularLocation>
        <location evidence="1">Nucleus</location>
    </subcellularLocation>
</comment>
<dbReference type="InterPro" id="IPR011993">
    <property type="entry name" value="PH-like_dom_sf"/>
</dbReference>
<feature type="compositionally biased region" description="Gly residues" evidence="3">
    <location>
        <begin position="119"/>
        <end position="130"/>
    </location>
</feature>
<dbReference type="AlphaFoldDB" id="A0AAD9N7C3"/>
<evidence type="ECO:0000313" key="5">
    <source>
        <dbReference type="EMBL" id="KAK2159832.1"/>
    </source>
</evidence>
<keyword evidence="6" id="KW-1185">Reference proteome</keyword>
<dbReference type="Proteomes" id="UP001208570">
    <property type="component" value="Unassembled WGS sequence"/>
</dbReference>
<feature type="compositionally biased region" description="Low complexity" evidence="3">
    <location>
        <begin position="530"/>
        <end position="543"/>
    </location>
</feature>
<reference evidence="5" key="1">
    <citation type="journal article" date="2023" name="Mol. Biol. Evol.">
        <title>Third-Generation Sequencing Reveals the Adaptive Role of the Epigenome in Three Deep-Sea Polychaetes.</title>
        <authorList>
            <person name="Perez M."/>
            <person name="Aroh O."/>
            <person name="Sun Y."/>
            <person name="Lan Y."/>
            <person name="Juniper S.K."/>
            <person name="Young C.R."/>
            <person name="Angers B."/>
            <person name="Qian P.Y."/>
        </authorList>
    </citation>
    <scope>NUCLEOTIDE SEQUENCE</scope>
    <source>
        <strain evidence="5">P08H-3</strain>
    </source>
</reference>
<gene>
    <name evidence="5" type="ORF">LSH36_145g04064</name>
</gene>
<evidence type="ECO:0000259" key="4">
    <source>
        <dbReference type="PROSITE" id="PS50196"/>
    </source>
</evidence>
<organism evidence="5 6">
    <name type="scientific">Paralvinella palmiformis</name>
    <dbReference type="NCBI Taxonomy" id="53620"/>
    <lineage>
        <taxon>Eukaryota</taxon>
        <taxon>Metazoa</taxon>
        <taxon>Spiralia</taxon>
        <taxon>Lophotrochozoa</taxon>
        <taxon>Annelida</taxon>
        <taxon>Polychaeta</taxon>
        <taxon>Sedentaria</taxon>
        <taxon>Canalipalpata</taxon>
        <taxon>Terebellida</taxon>
        <taxon>Terebelliformia</taxon>
        <taxon>Alvinellidae</taxon>
        <taxon>Paralvinella</taxon>
    </lineage>
</organism>
<dbReference type="InterPro" id="IPR045255">
    <property type="entry name" value="RanBP1-like"/>
</dbReference>
<feature type="region of interest" description="Disordered" evidence="3">
    <location>
        <begin position="171"/>
        <end position="219"/>
    </location>
</feature>
<feature type="compositionally biased region" description="Basic and acidic residues" evidence="3">
    <location>
        <begin position="178"/>
        <end position="194"/>
    </location>
</feature>
<proteinExistence type="predicted"/>
<feature type="region of interest" description="Disordered" evidence="3">
    <location>
        <begin position="276"/>
        <end position="299"/>
    </location>
</feature>
<dbReference type="GO" id="GO:0005634">
    <property type="term" value="C:nucleus"/>
    <property type="evidence" value="ECO:0007669"/>
    <property type="project" value="UniProtKB-SubCell"/>
</dbReference>
<dbReference type="PROSITE" id="PS50196">
    <property type="entry name" value="RANBD1"/>
    <property type="match status" value="1"/>
</dbReference>
<keyword evidence="2" id="KW-0539">Nucleus</keyword>
<feature type="compositionally biased region" description="Polar residues" evidence="3">
    <location>
        <begin position="195"/>
        <end position="219"/>
    </location>
</feature>
<comment type="caution">
    <text evidence="5">The sequence shown here is derived from an EMBL/GenBank/DDBJ whole genome shotgun (WGS) entry which is preliminary data.</text>
</comment>
<feature type="compositionally biased region" description="Polar residues" evidence="3">
    <location>
        <begin position="28"/>
        <end position="49"/>
    </location>
</feature>
<dbReference type="Pfam" id="PF00638">
    <property type="entry name" value="Ran_BP1"/>
    <property type="match status" value="1"/>
</dbReference>
<dbReference type="Gene3D" id="2.30.29.30">
    <property type="entry name" value="Pleckstrin-homology domain (PH domain)/Phosphotyrosine-binding domain (PTB)"/>
    <property type="match status" value="1"/>
</dbReference>
<evidence type="ECO:0000313" key="6">
    <source>
        <dbReference type="Proteomes" id="UP001208570"/>
    </source>
</evidence>
<feature type="region of interest" description="Disordered" evidence="3">
    <location>
        <begin position="24"/>
        <end position="134"/>
    </location>
</feature>
<dbReference type="InterPro" id="IPR000156">
    <property type="entry name" value="Ran_bind_dom"/>
</dbReference>
<evidence type="ECO:0000256" key="1">
    <source>
        <dbReference type="ARBA" id="ARBA00004123"/>
    </source>
</evidence>
<name>A0AAD9N7C3_9ANNE</name>
<accession>A0AAD9N7C3</accession>
<dbReference type="CDD" id="cd13180">
    <property type="entry name" value="RanBD_RanBP3"/>
    <property type="match status" value="1"/>
</dbReference>
<dbReference type="PANTHER" id="PTHR23138:SF142">
    <property type="entry name" value="RAN-BINDING PROTEIN 3B-RELATED"/>
    <property type="match status" value="1"/>
</dbReference>
<feature type="compositionally biased region" description="Polar residues" evidence="3">
    <location>
        <begin position="516"/>
        <end position="529"/>
    </location>
</feature>
<sequence length="543" mass="58521">MLPEYVVTSEGGCLVGQKMDKCIKSPDSIGSGSDQAEGQANTEGGSCDSSRTDDGSQSQDGERPLLRPSAFNTTAGQGIVGGGTAVSNNPFAVRPGYSDSDDEKKEKPIVSPAHFTPGGSFGTPGFGFGSSGSSKLLLKPSALDKQTANFNKENSRSSEFRTSFKLEPAKLQNPFLKSDSDKDDSPEKVAEKTSDSTGTSVQQSLFGSVNTTDNMPVTNSKLEKNAFTPLTSSTSSQNTSFLFGQNMQNRVFGANSNSFTTNDGGFVFGQSLSDRVTSPKSNGTTAALSPTHEEVTTEAPTITTPEADKSVSLEESAAAHQARLARPEFEEVQVKTGEEDESNVFQINVKLFLFDKVNQSWIEKGRGQLRLNDMSCAQSRSFQSRLVMRTQGSLRVVLNTKVWAGMLVEMPSEKSVRITAVDHEDGIKIYLIMANRSDVSHIYSAINSRVQQLRAQEQKDKPTEAASTENTKEASQDEPAPQTHAEKRKSDTSSPEEQPSKRTKTRHNVKSEESNDSSTVDPETEASNESCTSSPTVKSSSSD</sequence>
<feature type="compositionally biased region" description="Basic and acidic residues" evidence="3">
    <location>
        <begin position="50"/>
        <end position="65"/>
    </location>
</feature>
<protein>
    <recommendedName>
        <fullName evidence="4">RanBD1 domain-containing protein</fullName>
    </recommendedName>
</protein>
<evidence type="ECO:0000256" key="2">
    <source>
        <dbReference type="ARBA" id="ARBA00023242"/>
    </source>
</evidence>
<evidence type="ECO:0000256" key="3">
    <source>
        <dbReference type="SAM" id="MobiDB-lite"/>
    </source>
</evidence>
<dbReference type="EMBL" id="JAODUP010000145">
    <property type="protein sequence ID" value="KAK2159832.1"/>
    <property type="molecule type" value="Genomic_DNA"/>
</dbReference>
<dbReference type="SUPFAM" id="SSF50729">
    <property type="entry name" value="PH domain-like"/>
    <property type="match status" value="1"/>
</dbReference>
<dbReference type="GO" id="GO:0006611">
    <property type="term" value="P:protein export from nucleus"/>
    <property type="evidence" value="ECO:0007669"/>
    <property type="project" value="TreeGrafter"/>
</dbReference>
<feature type="region of interest" description="Disordered" evidence="3">
    <location>
        <begin position="453"/>
        <end position="543"/>
    </location>
</feature>